<evidence type="ECO:0000313" key="1">
    <source>
        <dbReference type="EMBL" id="KAJ1949928.1"/>
    </source>
</evidence>
<dbReference type="Proteomes" id="UP001150925">
    <property type="component" value="Unassembled WGS sequence"/>
</dbReference>
<dbReference type="OrthoDB" id="5545323at2759"/>
<name>A0A9W8DYC1_9FUNG</name>
<proteinExistence type="predicted"/>
<dbReference type="EMBL" id="JANBPY010003871">
    <property type="protein sequence ID" value="KAJ1949928.1"/>
    <property type="molecule type" value="Genomic_DNA"/>
</dbReference>
<keyword evidence="2" id="KW-1185">Reference proteome</keyword>
<comment type="caution">
    <text evidence="1">The sequence shown here is derived from an EMBL/GenBank/DDBJ whole genome shotgun (WGS) entry which is preliminary data.</text>
</comment>
<organism evidence="1 2">
    <name type="scientific">Dispira parvispora</name>
    <dbReference type="NCBI Taxonomy" id="1520584"/>
    <lineage>
        <taxon>Eukaryota</taxon>
        <taxon>Fungi</taxon>
        <taxon>Fungi incertae sedis</taxon>
        <taxon>Zoopagomycota</taxon>
        <taxon>Kickxellomycotina</taxon>
        <taxon>Dimargaritomycetes</taxon>
        <taxon>Dimargaritales</taxon>
        <taxon>Dimargaritaceae</taxon>
        <taxon>Dispira</taxon>
    </lineage>
</organism>
<feature type="non-terminal residue" evidence="1">
    <location>
        <position position="1"/>
    </location>
</feature>
<sequence>GCWGFINEVDFVSVKLHRKSRLGGDDFHFEYDAVPYKWVPNNRWSQFSYQCFHHDSDELVAEFKYKHFSMTFGNVTIHPKENWPT</sequence>
<gene>
    <name evidence="1" type="ORF">IWQ62_006654</name>
</gene>
<protein>
    <submittedName>
        <fullName evidence="1">Uncharacterized protein</fullName>
    </submittedName>
</protein>
<evidence type="ECO:0000313" key="2">
    <source>
        <dbReference type="Proteomes" id="UP001150925"/>
    </source>
</evidence>
<dbReference type="AlphaFoldDB" id="A0A9W8DYC1"/>
<reference evidence="1" key="1">
    <citation type="submission" date="2022-07" db="EMBL/GenBank/DDBJ databases">
        <title>Phylogenomic reconstructions and comparative analyses of Kickxellomycotina fungi.</title>
        <authorList>
            <person name="Reynolds N.K."/>
            <person name="Stajich J.E."/>
            <person name="Barry K."/>
            <person name="Grigoriev I.V."/>
            <person name="Crous P."/>
            <person name="Smith M.E."/>
        </authorList>
    </citation>
    <scope>NUCLEOTIDE SEQUENCE</scope>
    <source>
        <strain evidence="1">RSA 1196</strain>
    </source>
</reference>
<accession>A0A9W8DYC1</accession>